<keyword evidence="2" id="KW-1185">Reference proteome</keyword>
<evidence type="ECO:0000313" key="1">
    <source>
        <dbReference type="EMBL" id="MBK1869695.1"/>
    </source>
</evidence>
<dbReference type="Proteomes" id="UP000616151">
    <property type="component" value="Unassembled WGS sequence"/>
</dbReference>
<accession>A0ACC5RB38</accession>
<gene>
    <name evidence="1" type="ORF">JHL16_25260</name>
</gene>
<organism evidence="1 2">
    <name type="scientific">Taklimakanibacter albus</name>
    <dbReference type="NCBI Taxonomy" id="2800327"/>
    <lineage>
        <taxon>Bacteria</taxon>
        <taxon>Pseudomonadati</taxon>
        <taxon>Pseudomonadota</taxon>
        <taxon>Alphaproteobacteria</taxon>
        <taxon>Hyphomicrobiales</taxon>
        <taxon>Aestuariivirgaceae</taxon>
        <taxon>Taklimakanibacter</taxon>
    </lineage>
</organism>
<proteinExistence type="predicted"/>
<comment type="caution">
    <text evidence="1">The sequence shown here is derived from an EMBL/GenBank/DDBJ whole genome shotgun (WGS) entry which is preliminary data.</text>
</comment>
<sequence>MRAVPQTARALDQAPASRGRQRDDALEREADRLADTVVKGRFPEKDPSISPASGGAAKLPAGVRDVLAQSGEPLGHAERAYFEPRFGRDLSSILIHRQGAAEHSAAALGARAYAHGRHVVFGKGEFAPQTTAGRHLLAHELSHTLQQRMGTPVLQRKSQDEDKNKPGVVTVTAEQGGKTADVVLSDGMSATVDLLINKLAPGDYTTSPLGHVPNATAEGIPGKFIYRYPLDPYTEEPINGRAEKTTIHIRPTPAGQVRELPKEIQDFVTSDRATAGTADEYRDAAFAGEILKGAGVTADELILVQESRRHDREMGITESAGTQTEWAFDYVEKRNKKQLDTASNWDSLVEISKIMADAPTHLLHRGGVGSILEDGSDKLALVNYINLLKFNKISPTSKQDLHSTGARLLNEFRALIGHFENALVADLTNLAVAALDSAEASLLRMDRQYVGLWQDKKWSPNYFWTELQRINRNEKVAAASRQRAAVKQKLDSEQQADSIHRALNPFSVIGDTLSGEPTYSQRTDQREKQMEQQEQAFNQTVAEESNLKVTQGFSAQDILSAKDADAAQGKLTDFLFDGRKQITRARSRIGERKVIFAADKIIDMEKERLKGPIGAKSSEINRVIDDLASYRKSQTSLWDDILKVVEFVSMFVPGPIGWGLRLGVAAVNFDKKMTDIGTRRDLYGANLSAKSVGSGEVGDALFEAAIQVVPDVPPVAKAERLTLNLEKGAVRSADDVAGAASRTAATAEHGAPQGLVDDVAGGGSKLPDAPAGGATTHGSPPTKPDLGVPTYNNLPRRVPKGGERVQIVERDGMFFEVDYESGALIPATGDYAFARMPDGSLWGSRYGHAEAAMGGPVAYAGNIKMENGALKSWNRESGTYKPVGDHFADQAGFPIAPQALPEQAGKKVQLPVFQERTKPRTPAVDPDAAKPDWTDYLPDARKRTEASRAANKGDLMAMGKTTGGLPPDVESALGKLGMSEDDVGKFVRGEKAAGVIKRGDIEFKHYLINEGDTLVAGVLSSYAYGDRASMIKAYLTFRQTSMGMAKSLGAKTLRLEADVVMSAELAEDLIQRGYRLVDEYSSKYALEIPVR</sequence>
<dbReference type="EMBL" id="JAENHL010000008">
    <property type="protein sequence ID" value="MBK1869695.1"/>
    <property type="molecule type" value="Genomic_DNA"/>
</dbReference>
<reference evidence="1" key="1">
    <citation type="submission" date="2021-01" db="EMBL/GenBank/DDBJ databases">
        <authorList>
            <person name="Sun Q."/>
        </authorList>
    </citation>
    <scope>NUCLEOTIDE SEQUENCE</scope>
    <source>
        <strain evidence="1">YIM B02566</strain>
    </source>
</reference>
<protein>
    <submittedName>
        <fullName evidence="1">DUF4157 domain-containing protein</fullName>
    </submittedName>
</protein>
<evidence type="ECO:0000313" key="2">
    <source>
        <dbReference type="Proteomes" id="UP000616151"/>
    </source>
</evidence>
<name>A0ACC5RB38_9HYPH</name>